<name>A0AC61NHM5_9BACT</name>
<sequence length="209" mass="24093">MSILNNLQWRYATKRFAPEMKLTDSELLTIKESIRLAPTSFGLQPFKVYVVEEIALRKKLQAYAWNQPQIVEASHLMVFARKENVSIEDVREFIDNISNVREVDMAHLKGYQDMMNQWVTSMEDEAMKEWTSRQTYLALGTAITTCASIGVDACPMEGFDPVAFDEILELQDSGYSSKVILTLGFRDEKDQTQYDKKVRKGLDQLFEAR</sequence>
<proteinExistence type="predicted"/>
<keyword evidence="2" id="KW-1185">Reference proteome</keyword>
<dbReference type="EMBL" id="CP081303">
    <property type="protein sequence ID" value="QZE15156.1"/>
    <property type="molecule type" value="Genomic_DNA"/>
</dbReference>
<evidence type="ECO:0000313" key="1">
    <source>
        <dbReference type="EMBL" id="QZE15156.1"/>
    </source>
</evidence>
<evidence type="ECO:0000313" key="2">
    <source>
        <dbReference type="Proteomes" id="UP000826212"/>
    </source>
</evidence>
<gene>
    <name evidence="1" type="ORF">K4L44_04810</name>
</gene>
<reference evidence="1" key="1">
    <citation type="submission" date="2021-08" db="EMBL/GenBank/DDBJ databases">
        <title>Novel anaerobic bacterium isolated from sea squirt in East Sea, Republic of Korea.</title>
        <authorList>
            <person name="Nguyen T.H."/>
            <person name="Li Z."/>
            <person name="Lee Y.-J."/>
            <person name="Ko J."/>
            <person name="Kim S.-G."/>
        </authorList>
    </citation>
    <scope>NUCLEOTIDE SEQUENCE</scope>
    <source>
        <strain evidence="1">KCTC 25031</strain>
    </source>
</reference>
<accession>A0AC61NHM5</accession>
<organism evidence="1 2">
    <name type="scientific">Halosquirtibacter laminarini</name>
    <dbReference type="NCBI Taxonomy" id="3374600"/>
    <lineage>
        <taxon>Bacteria</taxon>
        <taxon>Pseudomonadati</taxon>
        <taxon>Bacteroidota</taxon>
        <taxon>Bacteroidia</taxon>
        <taxon>Marinilabiliales</taxon>
        <taxon>Prolixibacteraceae</taxon>
        <taxon>Halosquirtibacter</taxon>
    </lineage>
</organism>
<dbReference type="Proteomes" id="UP000826212">
    <property type="component" value="Chromosome"/>
</dbReference>
<protein>
    <submittedName>
        <fullName evidence="1">NAD(P)H-dependent oxidoreductase</fullName>
    </submittedName>
</protein>